<dbReference type="InterPro" id="IPR001012">
    <property type="entry name" value="UBX_dom"/>
</dbReference>
<dbReference type="AlphaFoldDB" id="A0A2N1N1G8"/>
<reference evidence="2 3" key="2">
    <citation type="submission" date="2017-10" db="EMBL/GenBank/DDBJ databases">
        <title>Extensive intraspecific genome diversity in a model arbuscular mycorrhizal fungus.</title>
        <authorList>
            <person name="Chen E.C.H."/>
            <person name="Morin E."/>
            <person name="Baudet D."/>
            <person name="Noel J."/>
            <person name="Ndikumana S."/>
            <person name="Charron P."/>
            <person name="St-Onge C."/>
            <person name="Giorgi J."/>
            <person name="Grigoriev I.V."/>
            <person name="Roux C."/>
            <person name="Martin F.M."/>
            <person name="Corradi N."/>
        </authorList>
    </citation>
    <scope>NUCLEOTIDE SEQUENCE [LARGE SCALE GENOMIC DNA]</scope>
    <source>
        <strain evidence="2 3">C2</strain>
    </source>
</reference>
<name>A0A2N1N1G8_9GLOM</name>
<dbReference type="Proteomes" id="UP000233469">
    <property type="component" value="Unassembled WGS sequence"/>
</dbReference>
<dbReference type="VEuPathDB" id="FungiDB:RhiirA1_541358"/>
<dbReference type="EMBL" id="LLXL01000927">
    <property type="protein sequence ID" value="PKK67700.1"/>
    <property type="molecule type" value="Genomic_DNA"/>
</dbReference>
<organism evidence="2 3">
    <name type="scientific">Rhizophagus irregularis</name>
    <dbReference type="NCBI Taxonomy" id="588596"/>
    <lineage>
        <taxon>Eukaryota</taxon>
        <taxon>Fungi</taxon>
        <taxon>Fungi incertae sedis</taxon>
        <taxon>Mucoromycota</taxon>
        <taxon>Glomeromycotina</taxon>
        <taxon>Glomeromycetes</taxon>
        <taxon>Glomerales</taxon>
        <taxon>Glomeraceae</taxon>
        <taxon>Rhizophagus</taxon>
    </lineage>
</organism>
<sequence length="155" mass="18239">MLKFEPRNRALLVIKEDRIRNKQRKYNWHMSGNKESNIGISIPVASQPETSSKPSQNTALIQIYLSTGQAIREKFSSSTKFLIYLDEYLMKNEPSIKFQLMLPLPRKVFKMIRWRRCWRLEIESDDDDTDDDDDDKMSQLLTGIIKGFCNDDDDE</sequence>
<gene>
    <name evidence="2" type="ORF">RhiirC2_713914</name>
</gene>
<dbReference type="VEuPathDB" id="FungiDB:RhiirFUN_010260"/>
<dbReference type="InterPro" id="IPR029071">
    <property type="entry name" value="Ubiquitin-like_domsf"/>
</dbReference>
<dbReference type="VEuPathDB" id="FungiDB:FUN_006371"/>
<proteinExistence type="predicted"/>
<feature type="domain" description="UBX" evidence="1">
    <location>
        <begin position="54"/>
        <end position="109"/>
    </location>
</feature>
<reference evidence="2 3" key="1">
    <citation type="submission" date="2016-04" db="EMBL/GenBank/DDBJ databases">
        <title>Genome analyses suggest a sexual origin of heterokaryosis in a supposedly ancient asexual fungus.</title>
        <authorList>
            <person name="Ropars J."/>
            <person name="Sedzielewska K."/>
            <person name="Noel J."/>
            <person name="Charron P."/>
            <person name="Farinelli L."/>
            <person name="Marton T."/>
            <person name="Kruger M."/>
            <person name="Pelin A."/>
            <person name="Brachmann A."/>
            <person name="Corradi N."/>
        </authorList>
    </citation>
    <scope>NUCLEOTIDE SEQUENCE [LARGE SCALE GENOMIC DNA]</scope>
    <source>
        <strain evidence="2 3">C2</strain>
    </source>
</reference>
<dbReference type="Gene3D" id="3.10.20.90">
    <property type="entry name" value="Phosphatidylinositol 3-kinase Catalytic Subunit, Chain A, domain 1"/>
    <property type="match status" value="1"/>
</dbReference>
<comment type="caution">
    <text evidence="2">The sequence shown here is derived from an EMBL/GenBank/DDBJ whole genome shotgun (WGS) entry which is preliminary data.</text>
</comment>
<evidence type="ECO:0000313" key="3">
    <source>
        <dbReference type="Proteomes" id="UP000233469"/>
    </source>
</evidence>
<evidence type="ECO:0000313" key="2">
    <source>
        <dbReference type="EMBL" id="PKK67700.1"/>
    </source>
</evidence>
<dbReference type="SUPFAM" id="SSF54236">
    <property type="entry name" value="Ubiquitin-like"/>
    <property type="match status" value="1"/>
</dbReference>
<accession>A0A2N1N1G8</accession>
<protein>
    <recommendedName>
        <fullName evidence="1">UBX domain-containing protein</fullName>
    </recommendedName>
</protein>
<evidence type="ECO:0000259" key="1">
    <source>
        <dbReference type="PROSITE" id="PS50033"/>
    </source>
</evidence>
<dbReference type="PROSITE" id="PS50033">
    <property type="entry name" value="UBX"/>
    <property type="match status" value="1"/>
</dbReference>